<reference evidence="2 3" key="1">
    <citation type="submission" date="2017-12" db="EMBL/GenBank/DDBJ databases">
        <title>Comparative genomics of Botrytis spp.</title>
        <authorList>
            <person name="Valero-Jimenez C.A."/>
            <person name="Tapia P."/>
            <person name="Veloso J."/>
            <person name="Silva-Moreno E."/>
            <person name="Staats M."/>
            <person name="Valdes J.H."/>
            <person name="Van Kan J.A.L."/>
        </authorList>
    </citation>
    <scope>NUCLEOTIDE SEQUENCE [LARGE SCALE GENOMIC DNA]</scope>
    <source>
        <strain evidence="2 3">Bh0001</strain>
    </source>
</reference>
<evidence type="ECO:0000313" key="2">
    <source>
        <dbReference type="EMBL" id="TGO35721.1"/>
    </source>
</evidence>
<name>A0A4Z1GMK6_9HELO</name>
<organism evidence="2 3">
    <name type="scientific">Botrytis hyacinthi</name>
    <dbReference type="NCBI Taxonomy" id="278943"/>
    <lineage>
        <taxon>Eukaryota</taxon>
        <taxon>Fungi</taxon>
        <taxon>Dikarya</taxon>
        <taxon>Ascomycota</taxon>
        <taxon>Pezizomycotina</taxon>
        <taxon>Leotiomycetes</taxon>
        <taxon>Helotiales</taxon>
        <taxon>Sclerotiniaceae</taxon>
        <taxon>Botrytis</taxon>
    </lineage>
</organism>
<dbReference type="AlphaFoldDB" id="A0A4Z1GMK6"/>
<dbReference type="EMBL" id="PQXK01000148">
    <property type="protein sequence ID" value="TGO35721.1"/>
    <property type="molecule type" value="Genomic_DNA"/>
</dbReference>
<evidence type="ECO:0000256" key="1">
    <source>
        <dbReference type="SAM" id="MobiDB-lite"/>
    </source>
</evidence>
<accession>A0A4Z1GMK6</accession>
<dbReference type="Proteomes" id="UP000297814">
    <property type="component" value="Unassembled WGS sequence"/>
</dbReference>
<comment type="caution">
    <text evidence="2">The sequence shown here is derived from an EMBL/GenBank/DDBJ whole genome shotgun (WGS) entry which is preliminary data.</text>
</comment>
<keyword evidence="3" id="KW-1185">Reference proteome</keyword>
<protein>
    <submittedName>
        <fullName evidence="2">Uncharacterized protein</fullName>
    </submittedName>
</protein>
<feature type="region of interest" description="Disordered" evidence="1">
    <location>
        <begin position="1"/>
        <end position="43"/>
    </location>
</feature>
<sequence length="80" mass="9025">MSPSPSHFTANETTQRHATSTTYRTSAGSIRQKKSYHSKSTNEDTILEYKIQGGRTLEEGIKELKNGTDMVVFYKPAKQE</sequence>
<gene>
    <name evidence="2" type="ORF">BHYA_0148g00070</name>
</gene>
<evidence type="ECO:0000313" key="3">
    <source>
        <dbReference type="Proteomes" id="UP000297814"/>
    </source>
</evidence>
<proteinExistence type="predicted"/>
<feature type="compositionally biased region" description="Polar residues" evidence="1">
    <location>
        <begin position="1"/>
        <end position="29"/>
    </location>
</feature>